<keyword evidence="2" id="KW-1185">Reference proteome</keyword>
<dbReference type="AlphaFoldDB" id="A0A9P8XQX8"/>
<dbReference type="GeneID" id="70187037"/>
<sequence length="228" mass="25178">MDCPIPVIDGRLICFIARPRRQVKLDVAGPEPGVNYLDWIQQQLAKSESTCIVTQQVAVKPVKQEITAGAWLQHPRTIPSEHPPISPRSFAIYRNLPGLEPGDQSAKTTFEDFPQMQQCINGELPDYITRRFTSLDASQKQAIEGLAKIDNAFAVIADCFRSGKTSTAAAISAICHHGNTINRTLWTLAIVFSVHNTRPLPALTSLGTEYTWRGFSMSASGVLHCRAY</sequence>
<dbReference type="RefSeq" id="XP_046004731.1">
    <property type="nucleotide sequence ID" value="XM_046157491.1"/>
</dbReference>
<proteinExistence type="predicted"/>
<name>A0A9P8XQX8_9PEZI</name>
<accession>A0A9P8XQX8</accession>
<dbReference type="Proteomes" id="UP000756346">
    <property type="component" value="Unassembled WGS sequence"/>
</dbReference>
<protein>
    <submittedName>
        <fullName evidence="1">Uncharacterized protein</fullName>
    </submittedName>
</protein>
<dbReference type="EMBL" id="JAGTJQ010000014">
    <property type="protein sequence ID" value="KAH7012466.1"/>
    <property type="molecule type" value="Genomic_DNA"/>
</dbReference>
<comment type="caution">
    <text evidence="1">The sequence shown here is derived from an EMBL/GenBank/DDBJ whole genome shotgun (WGS) entry which is preliminary data.</text>
</comment>
<reference evidence="1" key="1">
    <citation type="journal article" date="2021" name="Nat. Commun.">
        <title>Genetic determinants of endophytism in the Arabidopsis root mycobiome.</title>
        <authorList>
            <person name="Mesny F."/>
            <person name="Miyauchi S."/>
            <person name="Thiergart T."/>
            <person name="Pickel B."/>
            <person name="Atanasova L."/>
            <person name="Karlsson M."/>
            <person name="Huettel B."/>
            <person name="Barry K.W."/>
            <person name="Haridas S."/>
            <person name="Chen C."/>
            <person name="Bauer D."/>
            <person name="Andreopoulos W."/>
            <person name="Pangilinan J."/>
            <person name="LaButti K."/>
            <person name="Riley R."/>
            <person name="Lipzen A."/>
            <person name="Clum A."/>
            <person name="Drula E."/>
            <person name="Henrissat B."/>
            <person name="Kohler A."/>
            <person name="Grigoriev I.V."/>
            <person name="Martin F.M."/>
            <person name="Hacquard S."/>
        </authorList>
    </citation>
    <scope>NUCLEOTIDE SEQUENCE</scope>
    <source>
        <strain evidence="1">MPI-CAGE-CH-0230</strain>
    </source>
</reference>
<gene>
    <name evidence="1" type="ORF">B0I36DRAFT_355874</name>
</gene>
<organism evidence="1 2">
    <name type="scientific">Microdochium trichocladiopsis</name>
    <dbReference type="NCBI Taxonomy" id="1682393"/>
    <lineage>
        <taxon>Eukaryota</taxon>
        <taxon>Fungi</taxon>
        <taxon>Dikarya</taxon>
        <taxon>Ascomycota</taxon>
        <taxon>Pezizomycotina</taxon>
        <taxon>Sordariomycetes</taxon>
        <taxon>Xylariomycetidae</taxon>
        <taxon>Xylariales</taxon>
        <taxon>Microdochiaceae</taxon>
        <taxon>Microdochium</taxon>
    </lineage>
</organism>
<evidence type="ECO:0000313" key="1">
    <source>
        <dbReference type="EMBL" id="KAH7012466.1"/>
    </source>
</evidence>
<evidence type="ECO:0000313" key="2">
    <source>
        <dbReference type="Proteomes" id="UP000756346"/>
    </source>
</evidence>